<protein>
    <submittedName>
        <fullName evidence="5">Uncharacterized protein</fullName>
    </submittedName>
</protein>
<dbReference type="SUPFAM" id="SSF50978">
    <property type="entry name" value="WD40 repeat-like"/>
    <property type="match status" value="1"/>
</dbReference>
<dbReference type="Proteomes" id="UP001358586">
    <property type="component" value="Chromosome 5"/>
</dbReference>
<keyword evidence="4" id="KW-0853">WD repeat</keyword>
<evidence type="ECO:0000313" key="5">
    <source>
        <dbReference type="EMBL" id="KAK5834017.1"/>
    </source>
</evidence>
<proteinExistence type="inferred from homology"/>
<feature type="repeat" description="WD" evidence="4">
    <location>
        <begin position="21"/>
        <end position="47"/>
    </location>
</feature>
<comment type="similarity">
    <text evidence="3">Belongs to the WD repeat cdt2 family.</text>
</comment>
<dbReference type="InterPro" id="IPR001680">
    <property type="entry name" value="WD40_rpt"/>
</dbReference>
<evidence type="ECO:0000313" key="6">
    <source>
        <dbReference type="Proteomes" id="UP001358586"/>
    </source>
</evidence>
<evidence type="ECO:0000256" key="3">
    <source>
        <dbReference type="ARBA" id="ARBA00038344"/>
    </source>
</evidence>
<comment type="pathway">
    <text evidence="1">Protein modification; protein ubiquitination.</text>
</comment>
<evidence type="ECO:0000256" key="4">
    <source>
        <dbReference type="PROSITE-ProRule" id="PRU00221"/>
    </source>
</evidence>
<evidence type="ECO:0000256" key="1">
    <source>
        <dbReference type="ARBA" id="ARBA00004906"/>
    </source>
</evidence>
<comment type="caution">
    <text evidence="5">The sequence shown here is derived from an EMBL/GenBank/DDBJ whole genome shotgun (WGS) entry which is preliminary data.</text>
</comment>
<dbReference type="EMBL" id="JARKNE010000005">
    <property type="protein sequence ID" value="KAK5834017.1"/>
    <property type="molecule type" value="Genomic_DNA"/>
</dbReference>
<dbReference type="InterPro" id="IPR015943">
    <property type="entry name" value="WD40/YVTN_repeat-like_dom_sf"/>
</dbReference>
<evidence type="ECO:0000256" key="2">
    <source>
        <dbReference type="ARBA" id="ARBA00022786"/>
    </source>
</evidence>
<dbReference type="PANTHER" id="PTHR22852:SF0">
    <property type="entry name" value="DENTICLELESS PROTEIN HOMOLOG"/>
    <property type="match status" value="1"/>
</dbReference>
<gene>
    <name evidence="5" type="ORF">PVK06_017886</name>
</gene>
<dbReference type="PANTHER" id="PTHR22852">
    <property type="entry name" value="LETHAL 2 DENTICLELESS PROTEIN RETINOIC ACID-REGULATED NUCLEAR MATRIX-ASSOCIATED PROTEIN"/>
    <property type="match status" value="1"/>
</dbReference>
<reference evidence="5 6" key="1">
    <citation type="submission" date="2023-03" db="EMBL/GenBank/DDBJ databases">
        <title>WGS of Gossypium arboreum.</title>
        <authorList>
            <person name="Yu D."/>
        </authorList>
    </citation>
    <scope>NUCLEOTIDE SEQUENCE [LARGE SCALE GENOMIC DNA]</scope>
    <source>
        <tissue evidence="5">Leaf</tissue>
    </source>
</reference>
<dbReference type="Gene3D" id="2.130.10.10">
    <property type="entry name" value="YVTN repeat-like/Quinoprotein amine dehydrogenase"/>
    <property type="match status" value="1"/>
</dbReference>
<sequence length="130" mass="14429">MQKKQESMIGNVKCLGSHPTNSDFVLSGSRDGSFAIWDLRCKSISKSRCDEVCHPSTSMVKGAHLSSQARRGRRGKAAVAGVPFVDVLTTAYNFRVGGIFFPLTKFDFPFFLNLKQKQIFYDANNAFPSL</sequence>
<accession>A0ABR0Q4Q0</accession>
<organism evidence="5 6">
    <name type="scientific">Gossypium arboreum</name>
    <name type="common">Tree cotton</name>
    <name type="synonym">Gossypium nanking</name>
    <dbReference type="NCBI Taxonomy" id="29729"/>
    <lineage>
        <taxon>Eukaryota</taxon>
        <taxon>Viridiplantae</taxon>
        <taxon>Streptophyta</taxon>
        <taxon>Embryophyta</taxon>
        <taxon>Tracheophyta</taxon>
        <taxon>Spermatophyta</taxon>
        <taxon>Magnoliopsida</taxon>
        <taxon>eudicotyledons</taxon>
        <taxon>Gunneridae</taxon>
        <taxon>Pentapetalae</taxon>
        <taxon>rosids</taxon>
        <taxon>malvids</taxon>
        <taxon>Malvales</taxon>
        <taxon>Malvaceae</taxon>
        <taxon>Malvoideae</taxon>
        <taxon>Gossypium</taxon>
    </lineage>
</organism>
<keyword evidence="6" id="KW-1185">Reference proteome</keyword>
<dbReference type="InterPro" id="IPR051865">
    <property type="entry name" value="WD-repeat_CDT2_adapter"/>
</dbReference>
<keyword evidence="2" id="KW-0833">Ubl conjugation pathway</keyword>
<name>A0ABR0Q4Q0_GOSAR</name>
<dbReference type="PROSITE" id="PS50082">
    <property type="entry name" value="WD_REPEATS_2"/>
    <property type="match status" value="1"/>
</dbReference>
<dbReference type="InterPro" id="IPR036322">
    <property type="entry name" value="WD40_repeat_dom_sf"/>
</dbReference>